<feature type="transmembrane region" description="Helical" evidence="8">
    <location>
        <begin position="206"/>
        <end position="224"/>
    </location>
</feature>
<feature type="transmembrane region" description="Helical" evidence="8">
    <location>
        <begin position="136"/>
        <end position="154"/>
    </location>
</feature>
<dbReference type="RefSeq" id="WP_323277182.1">
    <property type="nucleotide sequence ID" value="NZ_JAYGGQ010000001.1"/>
</dbReference>
<dbReference type="InterPro" id="IPR038731">
    <property type="entry name" value="RgtA/B/C-like"/>
</dbReference>
<feature type="transmembrane region" description="Helical" evidence="8">
    <location>
        <begin position="306"/>
        <end position="326"/>
    </location>
</feature>
<dbReference type="InterPro" id="IPR050297">
    <property type="entry name" value="LipidA_mod_glycosyltrf_83"/>
</dbReference>
<reference evidence="11 12" key="1">
    <citation type="submission" date="2023-12" db="EMBL/GenBank/DDBJ databases">
        <title>Sinomonas terricola sp. nov, isolated from litchi orchard soil in Guangdong, PR China.</title>
        <authorList>
            <person name="Jiaxin W."/>
            <person name="Yang Z."/>
            <person name="Honghui Z."/>
        </authorList>
    </citation>
    <scope>NUCLEOTIDE SEQUENCE [LARGE SCALE GENOMIC DNA]</scope>
    <source>
        <strain evidence="11 12">JGH33</strain>
    </source>
</reference>
<evidence type="ECO:0000256" key="7">
    <source>
        <dbReference type="ARBA" id="ARBA00023136"/>
    </source>
</evidence>
<name>A0ABU5T1P6_9MICC</name>
<evidence type="ECO:0000313" key="11">
    <source>
        <dbReference type="EMBL" id="MEA5453419.1"/>
    </source>
</evidence>
<feature type="domain" description="Putative mannosyltransferase YkcA/B-like C-terminal" evidence="10">
    <location>
        <begin position="518"/>
        <end position="609"/>
    </location>
</feature>
<feature type="transmembrane region" description="Helical" evidence="8">
    <location>
        <begin position="388"/>
        <end position="406"/>
    </location>
</feature>
<dbReference type="PANTHER" id="PTHR33908:SF3">
    <property type="entry name" value="UNDECAPRENYL PHOSPHATE-ALPHA-4-AMINO-4-DEOXY-L-ARABINOSE ARABINOSYL TRANSFERASE"/>
    <property type="match status" value="1"/>
</dbReference>
<dbReference type="EC" id="2.4.-.-" evidence="11"/>
<keyword evidence="5 8" id="KW-0812">Transmembrane</keyword>
<feature type="transmembrane region" description="Helical" evidence="8">
    <location>
        <begin position="335"/>
        <end position="355"/>
    </location>
</feature>
<protein>
    <submittedName>
        <fullName evidence="11">Glycosyltransferase family 39 protein</fullName>
        <ecNumber evidence="11">2.4.-.-</ecNumber>
    </submittedName>
</protein>
<dbReference type="GO" id="GO:0016757">
    <property type="term" value="F:glycosyltransferase activity"/>
    <property type="evidence" value="ECO:0007669"/>
    <property type="project" value="UniProtKB-KW"/>
</dbReference>
<feature type="domain" description="Glycosyltransferase RgtA/B/C/D-like" evidence="9">
    <location>
        <begin position="87"/>
        <end position="228"/>
    </location>
</feature>
<evidence type="ECO:0000259" key="10">
    <source>
        <dbReference type="Pfam" id="PF24878"/>
    </source>
</evidence>
<feature type="transmembrane region" description="Helical" evidence="8">
    <location>
        <begin position="443"/>
        <end position="462"/>
    </location>
</feature>
<comment type="caution">
    <text evidence="11">The sequence shown here is derived from an EMBL/GenBank/DDBJ whole genome shotgun (WGS) entry which is preliminary data.</text>
</comment>
<keyword evidence="3 11" id="KW-0328">Glycosyltransferase</keyword>
<dbReference type="Pfam" id="PF13231">
    <property type="entry name" value="PMT_2"/>
    <property type="match status" value="1"/>
</dbReference>
<evidence type="ECO:0000256" key="5">
    <source>
        <dbReference type="ARBA" id="ARBA00022692"/>
    </source>
</evidence>
<keyword evidence="12" id="KW-1185">Reference proteome</keyword>
<organism evidence="11 12">
    <name type="scientific">Sinomonas terricola</name>
    <dbReference type="NCBI Taxonomy" id="3110330"/>
    <lineage>
        <taxon>Bacteria</taxon>
        <taxon>Bacillati</taxon>
        <taxon>Actinomycetota</taxon>
        <taxon>Actinomycetes</taxon>
        <taxon>Micrococcales</taxon>
        <taxon>Micrococcaceae</taxon>
        <taxon>Sinomonas</taxon>
    </lineage>
</organism>
<dbReference type="InterPro" id="IPR056785">
    <property type="entry name" value="YkcA/B-like_C"/>
</dbReference>
<evidence type="ECO:0000256" key="1">
    <source>
        <dbReference type="ARBA" id="ARBA00004651"/>
    </source>
</evidence>
<comment type="subcellular location">
    <subcellularLocation>
        <location evidence="1">Cell membrane</location>
        <topology evidence="1">Multi-pass membrane protein</topology>
    </subcellularLocation>
</comment>
<dbReference type="Pfam" id="PF24878">
    <property type="entry name" value="YkcB_C"/>
    <property type="match status" value="1"/>
</dbReference>
<dbReference type="EMBL" id="JAYGGQ010000001">
    <property type="protein sequence ID" value="MEA5453419.1"/>
    <property type="molecule type" value="Genomic_DNA"/>
</dbReference>
<feature type="transmembrane region" description="Helical" evidence="8">
    <location>
        <begin position="111"/>
        <end position="129"/>
    </location>
</feature>
<keyword evidence="4 11" id="KW-0808">Transferase</keyword>
<accession>A0ABU5T1P6</accession>
<evidence type="ECO:0000259" key="9">
    <source>
        <dbReference type="Pfam" id="PF13231"/>
    </source>
</evidence>
<keyword evidence="6 8" id="KW-1133">Transmembrane helix</keyword>
<dbReference type="Proteomes" id="UP001304769">
    <property type="component" value="Unassembled WGS sequence"/>
</dbReference>
<feature type="transmembrane region" description="Helical" evidence="8">
    <location>
        <begin position="418"/>
        <end position="436"/>
    </location>
</feature>
<evidence type="ECO:0000313" key="12">
    <source>
        <dbReference type="Proteomes" id="UP001304769"/>
    </source>
</evidence>
<evidence type="ECO:0000256" key="2">
    <source>
        <dbReference type="ARBA" id="ARBA00022475"/>
    </source>
</evidence>
<keyword evidence="2" id="KW-1003">Cell membrane</keyword>
<evidence type="ECO:0000256" key="4">
    <source>
        <dbReference type="ARBA" id="ARBA00022679"/>
    </source>
</evidence>
<evidence type="ECO:0000256" key="8">
    <source>
        <dbReference type="SAM" id="Phobius"/>
    </source>
</evidence>
<dbReference type="PANTHER" id="PTHR33908">
    <property type="entry name" value="MANNOSYLTRANSFERASE YKCB-RELATED"/>
    <property type="match status" value="1"/>
</dbReference>
<evidence type="ECO:0000256" key="3">
    <source>
        <dbReference type="ARBA" id="ARBA00022676"/>
    </source>
</evidence>
<keyword evidence="7 8" id="KW-0472">Membrane</keyword>
<evidence type="ECO:0000256" key="6">
    <source>
        <dbReference type="ARBA" id="ARBA00022989"/>
    </source>
</evidence>
<gene>
    <name evidence="11" type="ORF">SPF06_01665</name>
</gene>
<feature type="transmembrane region" description="Helical" evidence="8">
    <location>
        <begin position="231"/>
        <end position="249"/>
    </location>
</feature>
<proteinExistence type="predicted"/>
<sequence>MTLQILRPQLTERRTRGRSARHRGRRWTSEWAVVGGLAVAALSLYLYRLDLNGWGNPFYAAAAQAGAHDWKAFFFGSLDWGNSISIDKPPLSVWPSAIAVRLFGLSSWSVLAPHAILGAATVVVYYLTVRRVFPRWTALTASVFYMTTPVVFLMSRFNNPEATTGFLVALGFYFAVRSRESTRWAPYLLCGTMFGLGFMAKEVQAWIPVPAIAAGLLIFGAGTAGQRWRRVLASGACMLTTGFGWIFIVDSVSAVNRPYVGGSLGNSALELAWDYNGLARFIQVDAPGLTYDGGPGRLFNANLSVAAGWLVLPALMGSVLVLVYAWRRLNRSQQFLSTASAAVFLTVALVLSFMGTMLHSYYTHSLAPWAALTTAAALHMLRQSADRWAQRALTVVVIGAGVYGQLRIIEYGIQWPVWVPWAVGGIGVVAAAAHFLATPPRRALQAGAALLAAVALGAAPAASNIFTASQPQEGTNPASGSTSRYPMALKNVLDDVRASPELSWAKEVDFGAPPDPRLISLMHEASGSSTWTLATYSAQNVAQYQLASDTPVMSIGGWLGSDPTPTLAQFQELVRRGRVAYFADFTIIRDRPDELSPEARSIAAWVEKNFPVVMTGEPTVYDLRTPPP</sequence>
<feature type="transmembrane region" description="Helical" evidence="8">
    <location>
        <begin position="28"/>
        <end position="47"/>
    </location>
</feature>